<sequence length="20" mass="2469">MRHFEALHNIEPYNFKLPDP</sequence>
<evidence type="ECO:0000313" key="1">
    <source>
        <dbReference type="EMBL" id="CAF1568440.1"/>
    </source>
</evidence>
<protein>
    <submittedName>
        <fullName evidence="1">Uncharacterized protein</fullName>
    </submittedName>
</protein>
<evidence type="ECO:0000313" key="2">
    <source>
        <dbReference type="Proteomes" id="UP000663845"/>
    </source>
</evidence>
<comment type="caution">
    <text evidence="1">The sequence shown here is derived from an EMBL/GenBank/DDBJ whole genome shotgun (WGS) entry which is preliminary data.</text>
</comment>
<feature type="non-terminal residue" evidence="1">
    <location>
        <position position="20"/>
    </location>
</feature>
<dbReference type="AlphaFoldDB" id="A0A815YCN9"/>
<dbReference type="EMBL" id="CAJNOG010008307">
    <property type="protein sequence ID" value="CAF1568440.1"/>
    <property type="molecule type" value="Genomic_DNA"/>
</dbReference>
<name>A0A815YCN9_9BILA</name>
<gene>
    <name evidence="1" type="ORF">JYZ213_LOCUS47240</name>
</gene>
<reference evidence="1" key="1">
    <citation type="submission" date="2021-02" db="EMBL/GenBank/DDBJ databases">
        <authorList>
            <person name="Nowell W R."/>
        </authorList>
    </citation>
    <scope>NUCLEOTIDE SEQUENCE</scope>
</reference>
<dbReference type="Proteomes" id="UP000663845">
    <property type="component" value="Unassembled WGS sequence"/>
</dbReference>
<accession>A0A815YCN9</accession>
<proteinExistence type="predicted"/>
<organism evidence="1 2">
    <name type="scientific">Adineta steineri</name>
    <dbReference type="NCBI Taxonomy" id="433720"/>
    <lineage>
        <taxon>Eukaryota</taxon>
        <taxon>Metazoa</taxon>
        <taxon>Spiralia</taxon>
        <taxon>Gnathifera</taxon>
        <taxon>Rotifera</taxon>
        <taxon>Eurotatoria</taxon>
        <taxon>Bdelloidea</taxon>
        <taxon>Adinetida</taxon>
        <taxon>Adinetidae</taxon>
        <taxon>Adineta</taxon>
    </lineage>
</organism>